<evidence type="ECO:0000256" key="2">
    <source>
        <dbReference type="ARBA" id="ARBA00022833"/>
    </source>
</evidence>
<dbReference type="SMART" id="SM00336">
    <property type="entry name" value="BBOX"/>
    <property type="match status" value="1"/>
</dbReference>
<organism evidence="6 7">
    <name type="scientific">Phrynocephalus forsythii</name>
    <dbReference type="NCBI Taxonomy" id="171643"/>
    <lineage>
        <taxon>Eukaryota</taxon>
        <taxon>Metazoa</taxon>
        <taxon>Chordata</taxon>
        <taxon>Craniata</taxon>
        <taxon>Vertebrata</taxon>
        <taxon>Euteleostomi</taxon>
        <taxon>Lepidosauria</taxon>
        <taxon>Squamata</taxon>
        <taxon>Bifurcata</taxon>
        <taxon>Unidentata</taxon>
        <taxon>Episquamata</taxon>
        <taxon>Toxicofera</taxon>
        <taxon>Iguania</taxon>
        <taxon>Acrodonta</taxon>
        <taxon>Agamidae</taxon>
        <taxon>Agaminae</taxon>
        <taxon>Phrynocephalus</taxon>
    </lineage>
</organism>
<dbReference type="SUPFAM" id="SSF57845">
    <property type="entry name" value="B-box zinc-binding domain"/>
    <property type="match status" value="1"/>
</dbReference>
<feature type="domain" description="B box-type" evidence="5">
    <location>
        <begin position="143"/>
        <end position="184"/>
    </location>
</feature>
<gene>
    <name evidence="6" type="ORF">JRQ81_003489</name>
</gene>
<dbReference type="PANTHER" id="PTHR24103">
    <property type="entry name" value="E3 UBIQUITIN-PROTEIN LIGASE TRIM"/>
    <property type="match status" value="1"/>
</dbReference>
<keyword evidence="7" id="KW-1185">Reference proteome</keyword>
<dbReference type="PROSITE" id="PS50119">
    <property type="entry name" value="ZF_BBOX"/>
    <property type="match status" value="1"/>
</dbReference>
<keyword evidence="4" id="KW-0175">Coiled coil</keyword>
<evidence type="ECO:0000256" key="3">
    <source>
        <dbReference type="PROSITE-ProRule" id="PRU00024"/>
    </source>
</evidence>
<dbReference type="Gene3D" id="3.30.160.60">
    <property type="entry name" value="Classic Zinc Finger"/>
    <property type="match status" value="1"/>
</dbReference>
<dbReference type="GO" id="GO:0008270">
    <property type="term" value="F:zinc ion binding"/>
    <property type="evidence" value="ECO:0007669"/>
    <property type="project" value="UniProtKB-KW"/>
</dbReference>
<reference evidence="6" key="1">
    <citation type="journal article" date="2023" name="DNA Res.">
        <title>Chromosome-level genome assembly of Phrynocephalus forsythii using third-generation DNA sequencing and Hi-C analysis.</title>
        <authorList>
            <person name="Qi Y."/>
            <person name="Zhao W."/>
            <person name="Zhao Y."/>
            <person name="Niu C."/>
            <person name="Cao S."/>
            <person name="Zhang Y."/>
        </authorList>
    </citation>
    <scope>NUCLEOTIDE SEQUENCE</scope>
    <source>
        <tissue evidence="6">Muscle</tissue>
    </source>
</reference>
<name>A0A9Q1AWZ4_9SAUR</name>
<dbReference type="EMBL" id="JAPFRF010000011">
    <property type="protein sequence ID" value="KAJ7317327.1"/>
    <property type="molecule type" value="Genomic_DNA"/>
</dbReference>
<comment type="caution">
    <text evidence="6">The sequence shown here is derived from an EMBL/GenBank/DDBJ whole genome shotgun (WGS) entry which is preliminary data.</text>
</comment>
<feature type="coiled-coil region" evidence="4">
    <location>
        <begin position="186"/>
        <end position="213"/>
    </location>
</feature>
<evidence type="ECO:0000313" key="6">
    <source>
        <dbReference type="EMBL" id="KAJ7317327.1"/>
    </source>
</evidence>
<evidence type="ECO:0000313" key="7">
    <source>
        <dbReference type="Proteomes" id="UP001142489"/>
    </source>
</evidence>
<keyword evidence="1 3" id="KW-0863">Zinc-finger</keyword>
<dbReference type="InterPro" id="IPR000315">
    <property type="entry name" value="Znf_B-box"/>
</dbReference>
<protein>
    <recommendedName>
        <fullName evidence="5">B box-type domain-containing protein</fullName>
    </recommendedName>
</protein>
<sequence length="366" mass="42726">MMICTPSHFSSVNITQPLALLRKFQERKFPFIKNESAKVSMWYTERETWQRAALSGSCGTRPLVPSAWNASKTPSSLTVGTVSAGLAWTSTARSREAELCCPNCREALPQKQNFRPNRQLANVIEIIKRLEVEKTEEEEEEEGKRGVCERHQEPLKLFCEEDETLICLVCEKSKAHLDHRVVPAEEAFQEYKLRSLEKEKEDLVNQQQAEELLCQNWQKQVGKEKQTVKRSFEKMCAVLKEKEQLRMSELDALEKEIEERLLENSTRLSIEISCLSNLMAEMEEKCQQPETKFLQDIRTMFKEYEKEKVDPVFHQSPWLEEKLRLESWRTSNLEDAMKKCAEILERAMDTEFTKKLGVTRGKYFIE</sequence>
<dbReference type="CDD" id="cd19762">
    <property type="entry name" value="Bbox2_TRIM7-like"/>
    <property type="match status" value="1"/>
</dbReference>
<dbReference type="AlphaFoldDB" id="A0A9Q1AWZ4"/>
<dbReference type="OrthoDB" id="654191at2759"/>
<accession>A0A9Q1AWZ4</accession>
<evidence type="ECO:0000256" key="4">
    <source>
        <dbReference type="SAM" id="Coils"/>
    </source>
</evidence>
<evidence type="ECO:0000256" key="1">
    <source>
        <dbReference type="ARBA" id="ARBA00022771"/>
    </source>
</evidence>
<dbReference type="Pfam" id="PF00643">
    <property type="entry name" value="zf-B_box"/>
    <property type="match status" value="1"/>
</dbReference>
<dbReference type="Proteomes" id="UP001142489">
    <property type="component" value="Unassembled WGS sequence"/>
</dbReference>
<dbReference type="InterPro" id="IPR050143">
    <property type="entry name" value="TRIM/RBCC"/>
</dbReference>
<proteinExistence type="predicted"/>
<keyword evidence="1 3" id="KW-0479">Metal-binding</keyword>
<keyword evidence="2" id="KW-0862">Zinc</keyword>
<evidence type="ECO:0000259" key="5">
    <source>
        <dbReference type="PROSITE" id="PS50119"/>
    </source>
</evidence>